<name>A0A9R0F7N0_SPOFR</name>
<sequence>MMSAIQQNQKVLFENQQNILKGLAKINTKLDEYFTRSQGPFQQERQEQPSHFKIITNIDELTNFEEQLKCPLMVSKYFEQLSIICRHKKSAQNNAYALVDSMFDRKLMTCCSWGGGSKGEPKHCFKAFSKTIDLFLKVVHQYDETFTKPNCVDFFKNVMRHSTKRNKAKRVRNSTTKKKNKNRAAENQLQDADRPDQGLPNISDQTKLAYYLLHFCGRH</sequence>
<feature type="domain" description="DUF4806" evidence="2">
    <location>
        <begin position="55"/>
        <end position="137"/>
    </location>
</feature>
<keyword evidence="3" id="KW-1185">Reference proteome</keyword>
<dbReference type="Proteomes" id="UP000829999">
    <property type="component" value="Unplaced"/>
</dbReference>
<dbReference type="InterPro" id="IPR032071">
    <property type="entry name" value="DUF4806"/>
</dbReference>
<dbReference type="Pfam" id="PF16064">
    <property type="entry name" value="DUF4806"/>
    <property type="match status" value="1"/>
</dbReference>
<dbReference type="GeneID" id="126913018"/>
<dbReference type="AlphaFoldDB" id="A0A9R0F7N0"/>
<organism evidence="3 4">
    <name type="scientific">Spodoptera frugiperda</name>
    <name type="common">Fall armyworm</name>
    <dbReference type="NCBI Taxonomy" id="7108"/>
    <lineage>
        <taxon>Eukaryota</taxon>
        <taxon>Metazoa</taxon>
        <taxon>Ecdysozoa</taxon>
        <taxon>Arthropoda</taxon>
        <taxon>Hexapoda</taxon>
        <taxon>Insecta</taxon>
        <taxon>Pterygota</taxon>
        <taxon>Neoptera</taxon>
        <taxon>Endopterygota</taxon>
        <taxon>Lepidoptera</taxon>
        <taxon>Glossata</taxon>
        <taxon>Ditrysia</taxon>
        <taxon>Noctuoidea</taxon>
        <taxon>Noctuidae</taxon>
        <taxon>Amphipyrinae</taxon>
        <taxon>Spodoptera</taxon>
    </lineage>
</organism>
<evidence type="ECO:0000313" key="4">
    <source>
        <dbReference type="RefSeq" id="XP_050563645.1"/>
    </source>
</evidence>
<evidence type="ECO:0000256" key="1">
    <source>
        <dbReference type="SAM" id="MobiDB-lite"/>
    </source>
</evidence>
<reference evidence="4" key="1">
    <citation type="submission" date="2025-08" db="UniProtKB">
        <authorList>
            <consortium name="RefSeq"/>
        </authorList>
    </citation>
    <scope>IDENTIFICATION</scope>
    <source>
        <tissue evidence="4">Whole larval tissue</tissue>
    </source>
</reference>
<proteinExistence type="predicted"/>
<gene>
    <name evidence="4" type="primary">LOC126913018</name>
</gene>
<feature type="region of interest" description="Disordered" evidence="1">
    <location>
        <begin position="165"/>
        <end position="201"/>
    </location>
</feature>
<dbReference type="RefSeq" id="XP_050563645.1">
    <property type="nucleotide sequence ID" value="XM_050707688.1"/>
</dbReference>
<evidence type="ECO:0000313" key="3">
    <source>
        <dbReference type="Proteomes" id="UP000829999"/>
    </source>
</evidence>
<dbReference type="OrthoDB" id="6369905at2759"/>
<accession>A0A9R0F7N0</accession>
<protein>
    <submittedName>
        <fullName evidence="4">Uncharacterized protein LOC126913018</fullName>
    </submittedName>
</protein>
<feature type="compositionally biased region" description="Basic residues" evidence="1">
    <location>
        <begin position="165"/>
        <end position="182"/>
    </location>
</feature>
<evidence type="ECO:0000259" key="2">
    <source>
        <dbReference type="Pfam" id="PF16064"/>
    </source>
</evidence>